<dbReference type="SUPFAM" id="SSF52833">
    <property type="entry name" value="Thioredoxin-like"/>
    <property type="match status" value="1"/>
</dbReference>
<dbReference type="PANTHER" id="PTHR44051">
    <property type="entry name" value="GLUTATHIONE S-TRANSFERASE-RELATED"/>
    <property type="match status" value="1"/>
</dbReference>
<dbReference type="SFLD" id="SFLDG00358">
    <property type="entry name" value="Main_(cytGST)"/>
    <property type="match status" value="1"/>
</dbReference>
<evidence type="ECO:0000259" key="4">
    <source>
        <dbReference type="PROSITE" id="PS50405"/>
    </source>
</evidence>
<evidence type="ECO:0000256" key="1">
    <source>
        <dbReference type="ARBA" id="ARBA00007409"/>
    </source>
</evidence>
<dbReference type="InterPro" id="IPR004046">
    <property type="entry name" value="GST_C"/>
</dbReference>
<dbReference type="Proteomes" id="UP000184330">
    <property type="component" value="Unassembled WGS sequence"/>
</dbReference>
<dbReference type="PROSITE" id="PS50404">
    <property type="entry name" value="GST_NTER"/>
    <property type="match status" value="1"/>
</dbReference>
<evidence type="ECO:0000259" key="3">
    <source>
        <dbReference type="PROSITE" id="PS50404"/>
    </source>
</evidence>
<dbReference type="SFLD" id="SFLDS00019">
    <property type="entry name" value="Glutathione_Transferase_(cytos"/>
    <property type="match status" value="1"/>
</dbReference>
<dbReference type="GO" id="GO:0016740">
    <property type="term" value="F:transferase activity"/>
    <property type="evidence" value="ECO:0007669"/>
    <property type="project" value="UniProtKB-KW"/>
</dbReference>
<dbReference type="Gene3D" id="1.20.1050.10">
    <property type="match status" value="1"/>
</dbReference>
<proteinExistence type="inferred from homology"/>
<evidence type="ECO:0000256" key="2">
    <source>
        <dbReference type="RuleBase" id="RU003494"/>
    </source>
</evidence>
<evidence type="ECO:0000313" key="5">
    <source>
        <dbReference type="EMBL" id="CZR59089.1"/>
    </source>
</evidence>
<evidence type="ECO:0000313" key="6">
    <source>
        <dbReference type="Proteomes" id="UP000184330"/>
    </source>
</evidence>
<dbReference type="Pfam" id="PF02798">
    <property type="entry name" value="GST_N"/>
    <property type="match status" value="1"/>
</dbReference>
<dbReference type="OrthoDB" id="2309723at2759"/>
<organism evidence="5 6">
    <name type="scientific">Phialocephala subalpina</name>
    <dbReference type="NCBI Taxonomy" id="576137"/>
    <lineage>
        <taxon>Eukaryota</taxon>
        <taxon>Fungi</taxon>
        <taxon>Dikarya</taxon>
        <taxon>Ascomycota</taxon>
        <taxon>Pezizomycotina</taxon>
        <taxon>Leotiomycetes</taxon>
        <taxon>Helotiales</taxon>
        <taxon>Mollisiaceae</taxon>
        <taxon>Phialocephala</taxon>
        <taxon>Phialocephala fortinii species complex</taxon>
    </lineage>
</organism>
<dbReference type="Pfam" id="PF00043">
    <property type="entry name" value="GST_C"/>
    <property type="match status" value="1"/>
</dbReference>
<dbReference type="Gene3D" id="3.40.30.10">
    <property type="entry name" value="Glutaredoxin"/>
    <property type="match status" value="1"/>
</dbReference>
<sequence>MSSPDITLCFLQASRSIRIAWLLEELSLHYSSIFFPRENNTAPADFRSRSGNNLGKAPSLTDGQFVINESGAITEYLIEKYDKDGKLMGGKDEAVRNKVRMFIHAAEGTLMVHCLAITYARWFAPESVQKSGELKELEKGLAVNVGKDLDWLNSELEGKKFLAGDHVTAADTMVLFSIQFIFARDLVGGRKVSEWKNVEKWIKDCEATESWKKAVEKTGHKM</sequence>
<dbReference type="SUPFAM" id="SSF47616">
    <property type="entry name" value="GST C-terminal domain-like"/>
    <property type="match status" value="1"/>
</dbReference>
<name>A0A1L7X264_9HELO</name>
<protein>
    <submittedName>
        <fullName evidence="5">Related to GTT1-glutathione S-transferase</fullName>
    </submittedName>
</protein>
<dbReference type="PANTHER" id="PTHR44051:SF9">
    <property type="entry name" value="GLUTATHIONE S-TRANSFERASE 1"/>
    <property type="match status" value="1"/>
</dbReference>
<comment type="similarity">
    <text evidence="1 2">Belongs to the GST superfamily.</text>
</comment>
<dbReference type="EMBL" id="FJOG01000013">
    <property type="protein sequence ID" value="CZR59089.1"/>
    <property type="molecule type" value="Genomic_DNA"/>
</dbReference>
<keyword evidence="5" id="KW-0808">Transferase</keyword>
<dbReference type="CDD" id="cd03046">
    <property type="entry name" value="GST_N_GTT1_like"/>
    <property type="match status" value="1"/>
</dbReference>
<feature type="domain" description="GST N-terminal" evidence="3">
    <location>
        <begin position="3"/>
        <end position="85"/>
    </location>
</feature>
<accession>A0A1L7X264</accession>
<dbReference type="InterPro" id="IPR010987">
    <property type="entry name" value="Glutathione-S-Trfase_C-like"/>
</dbReference>
<dbReference type="InterPro" id="IPR036249">
    <property type="entry name" value="Thioredoxin-like_sf"/>
</dbReference>
<dbReference type="STRING" id="576137.A0A1L7X264"/>
<reference evidence="5 6" key="1">
    <citation type="submission" date="2016-03" db="EMBL/GenBank/DDBJ databases">
        <authorList>
            <person name="Ploux O."/>
        </authorList>
    </citation>
    <scope>NUCLEOTIDE SEQUENCE [LARGE SCALE GENOMIC DNA]</scope>
    <source>
        <strain evidence="5 6">UAMH 11012</strain>
    </source>
</reference>
<keyword evidence="6" id="KW-1185">Reference proteome</keyword>
<dbReference type="AlphaFoldDB" id="A0A1L7X264"/>
<dbReference type="InterPro" id="IPR036282">
    <property type="entry name" value="Glutathione-S-Trfase_C_sf"/>
</dbReference>
<dbReference type="InterPro" id="IPR004045">
    <property type="entry name" value="Glutathione_S-Trfase_N"/>
</dbReference>
<dbReference type="PROSITE" id="PS50405">
    <property type="entry name" value="GST_CTER"/>
    <property type="match status" value="1"/>
</dbReference>
<dbReference type="InterPro" id="IPR040079">
    <property type="entry name" value="Glutathione_S-Trfase"/>
</dbReference>
<feature type="domain" description="GST C-terminal" evidence="4">
    <location>
        <begin position="92"/>
        <end position="222"/>
    </location>
</feature>
<gene>
    <name evidence="5" type="ORF">PAC_08981</name>
</gene>